<dbReference type="Pfam" id="PF15919">
    <property type="entry name" value="HicB_lk_antitox"/>
    <property type="match status" value="1"/>
</dbReference>
<dbReference type="PANTHER" id="PTHR34504:SF2">
    <property type="entry name" value="UPF0150 PROTEIN SSL0259"/>
    <property type="match status" value="1"/>
</dbReference>
<reference evidence="3" key="1">
    <citation type="submission" date="2017-09" db="EMBL/GenBank/DDBJ databases">
        <title>Depth-based differentiation of microbial function through sediment-hosted aquifers and enrichment of novel symbionts in the deep terrestrial subsurface.</title>
        <authorList>
            <person name="Probst A.J."/>
            <person name="Ladd B."/>
            <person name="Jarett J.K."/>
            <person name="Geller-Mcgrath D.E."/>
            <person name="Sieber C.M.K."/>
            <person name="Emerson J.B."/>
            <person name="Anantharaman K."/>
            <person name="Thomas B.C."/>
            <person name="Malmstrom R."/>
            <person name="Stieglmeier M."/>
            <person name="Klingl A."/>
            <person name="Woyke T."/>
            <person name="Ryan C.M."/>
            <person name="Banfield J.F."/>
        </authorList>
    </citation>
    <scope>NUCLEOTIDE SEQUENCE [LARGE SCALE GENOMIC DNA]</scope>
</reference>
<sequence>MPTKRKKMTKIAAYYAIFDPAKEGGFNVSFPDFPGCVTFGRNFEEAKKMAKEVLKLWIGELNTRNKHVPKQTERPIIDEVKVSVPA</sequence>
<dbReference type="AlphaFoldDB" id="A0A2H0VDH4"/>
<dbReference type="InterPro" id="IPR051404">
    <property type="entry name" value="TA_system_antitoxin"/>
</dbReference>
<dbReference type="PANTHER" id="PTHR34504">
    <property type="entry name" value="ANTITOXIN HICB"/>
    <property type="match status" value="1"/>
</dbReference>
<evidence type="ECO:0000313" key="2">
    <source>
        <dbReference type="EMBL" id="PIR96409.1"/>
    </source>
</evidence>
<organism evidence="2 3">
    <name type="scientific">Candidatus Doudnabacteria bacterium CG10_big_fil_rev_8_21_14_0_10_42_18</name>
    <dbReference type="NCBI Taxonomy" id="1974552"/>
    <lineage>
        <taxon>Bacteria</taxon>
        <taxon>Candidatus Doudnaibacteriota</taxon>
    </lineage>
</organism>
<protein>
    <submittedName>
        <fullName evidence="2">HicB family protein</fullName>
    </submittedName>
</protein>
<evidence type="ECO:0000259" key="1">
    <source>
        <dbReference type="Pfam" id="PF15919"/>
    </source>
</evidence>
<comment type="caution">
    <text evidence="2">The sequence shown here is derived from an EMBL/GenBank/DDBJ whole genome shotgun (WGS) entry which is preliminary data.</text>
</comment>
<proteinExistence type="predicted"/>
<accession>A0A2H0VDH4</accession>
<dbReference type="InterPro" id="IPR035069">
    <property type="entry name" value="TTHA1013/TTHA0281-like"/>
</dbReference>
<feature type="domain" description="HicB-like antitoxin of toxin-antitoxin system" evidence="1">
    <location>
        <begin position="16"/>
        <end position="72"/>
    </location>
</feature>
<dbReference type="EMBL" id="PFAK01000019">
    <property type="protein sequence ID" value="PIR96409.1"/>
    <property type="molecule type" value="Genomic_DNA"/>
</dbReference>
<dbReference type="InterPro" id="IPR031807">
    <property type="entry name" value="HicB-like"/>
</dbReference>
<evidence type="ECO:0000313" key="3">
    <source>
        <dbReference type="Proteomes" id="UP000230922"/>
    </source>
</evidence>
<gene>
    <name evidence="2" type="ORF">COT92_01235</name>
</gene>
<name>A0A2H0VDH4_9BACT</name>
<dbReference type="Gene3D" id="3.30.160.250">
    <property type="match status" value="1"/>
</dbReference>
<dbReference type="SUPFAM" id="SSF143100">
    <property type="entry name" value="TTHA1013/TTHA0281-like"/>
    <property type="match status" value="1"/>
</dbReference>
<dbReference type="Proteomes" id="UP000230922">
    <property type="component" value="Unassembled WGS sequence"/>
</dbReference>